<keyword evidence="3" id="KW-1185">Reference proteome</keyword>
<keyword evidence="1" id="KW-0812">Transmembrane</keyword>
<evidence type="ECO:0000313" key="2">
    <source>
        <dbReference type="EMBL" id="BAF60674.1"/>
    </source>
</evidence>
<dbReference type="KEGG" id="pth:PTH_2493"/>
<dbReference type="eggNOG" id="ENOG5030F5B">
    <property type="taxonomic scope" value="Bacteria"/>
</dbReference>
<evidence type="ECO:0000256" key="1">
    <source>
        <dbReference type="SAM" id="Phobius"/>
    </source>
</evidence>
<name>A5CZA5_PELTS</name>
<keyword evidence="1" id="KW-0472">Membrane</keyword>
<feature type="transmembrane region" description="Helical" evidence="1">
    <location>
        <begin position="21"/>
        <end position="47"/>
    </location>
</feature>
<evidence type="ECO:0000313" key="3">
    <source>
        <dbReference type="Proteomes" id="UP000006556"/>
    </source>
</evidence>
<reference evidence="3" key="1">
    <citation type="journal article" date="2008" name="Genome Res.">
        <title>The genome of Pelotomaculum thermopropionicum reveals niche-associated evolution in anaerobic microbiota.</title>
        <authorList>
            <person name="Kosaka T."/>
            <person name="Kato S."/>
            <person name="Shimoyama T."/>
            <person name="Ishii S."/>
            <person name="Abe T."/>
            <person name="Watanabe K."/>
        </authorList>
    </citation>
    <scope>NUCLEOTIDE SEQUENCE [LARGE SCALE GENOMIC DNA]</scope>
    <source>
        <strain evidence="3">DSM 13744 / JCM 10971 / SI</strain>
    </source>
</reference>
<proteinExistence type="predicted"/>
<protein>
    <submittedName>
        <fullName evidence="2">Uncharacterized protein</fullName>
    </submittedName>
</protein>
<keyword evidence="1" id="KW-1133">Transmembrane helix</keyword>
<organism evidence="2 3">
    <name type="scientific">Pelotomaculum thermopropionicum (strain DSM 13744 / JCM 10971 / SI)</name>
    <dbReference type="NCBI Taxonomy" id="370438"/>
    <lineage>
        <taxon>Bacteria</taxon>
        <taxon>Bacillati</taxon>
        <taxon>Bacillota</taxon>
        <taxon>Clostridia</taxon>
        <taxon>Eubacteriales</taxon>
        <taxon>Desulfotomaculaceae</taxon>
        <taxon>Pelotomaculum</taxon>
    </lineage>
</organism>
<dbReference type="AlphaFoldDB" id="A5CZA5"/>
<dbReference type="Proteomes" id="UP000006556">
    <property type="component" value="Chromosome"/>
</dbReference>
<dbReference type="HOGENOM" id="CLU_2047469_0_0_9"/>
<accession>A5CZA5</accession>
<feature type="transmembrane region" description="Helical" evidence="1">
    <location>
        <begin position="53"/>
        <end position="69"/>
    </location>
</feature>
<sequence length="120" mass="13108">MDFGFSFASQLQSTIFYFQKMLIGVMVLIFFFAILRFALWAVLSFWLGRSAELIASVVTYGLAFLVLASPDTRMAAINFGYGLACSLGLGGGSANFPGFSGIERAIEGTIDDIFRSVFPF</sequence>
<dbReference type="EMBL" id="AP009389">
    <property type="protein sequence ID" value="BAF60674.1"/>
    <property type="molecule type" value="Genomic_DNA"/>
</dbReference>
<dbReference type="STRING" id="370438.PTH_2493"/>
<gene>
    <name evidence="2" type="ordered locus">PTH_2493</name>
</gene>